<organism evidence="2 3">
    <name type="scientific">Sinomonas cyclohexanicum</name>
    <name type="common">Corynebacterium cyclohexanicum</name>
    <dbReference type="NCBI Taxonomy" id="322009"/>
    <lineage>
        <taxon>Bacteria</taxon>
        <taxon>Bacillati</taxon>
        <taxon>Actinomycetota</taxon>
        <taxon>Actinomycetes</taxon>
        <taxon>Micrococcales</taxon>
        <taxon>Micrococcaceae</taxon>
        <taxon>Sinomonas</taxon>
    </lineage>
</organism>
<gene>
    <name evidence="2" type="ORF">SCMU_14250</name>
</gene>
<dbReference type="EMBL" id="AP024525">
    <property type="protein sequence ID" value="BCT75583.1"/>
    <property type="molecule type" value="Genomic_DNA"/>
</dbReference>
<evidence type="ECO:0000313" key="3">
    <source>
        <dbReference type="Proteomes" id="UP001319861"/>
    </source>
</evidence>
<accession>A0ABM7PTL9</accession>
<keyword evidence="1" id="KW-0812">Transmembrane</keyword>
<keyword evidence="1" id="KW-0472">Membrane</keyword>
<keyword evidence="3" id="KW-1185">Reference proteome</keyword>
<keyword evidence="1" id="KW-1133">Transmembrane helix</keyword>
<name>A0ABM7PTL9_SINCY</name>
<dbReference type="Proteomes" id="UP001319861">
    <property type="component" value="Chromosome"/>
</dbReference>
<reference evidence="2 3" key="1">
    <citation type="journal article" date="2021" name="J. Biosci. Bioeng.">
        <title>Identification and characterization of a chc gene cluster responsible for the aromatization pathway of cyclohexanecarboxylate degradation in Sinomonas cyclohexanicum ATCC 51369.</title>
        <authorList>
            <person name="Yamamoto T."/>
            <person name="Hasegawa Y."/>
            <person name="Lau P.C.K."/>
            <person name="Iwaki H."/>
        </authorList>
    </citation>
    <scope>NUCLEOTIDE SEQUENCE [LARGE SCALE GENOMIC DNA]</scope>
    <source>
        <strain evidence="2 3">ATCC 51369</strain>
    </source>
</reference>
<evidence type="ECO:0000256" key="1">
    <source>
        <dbReference type="SAM" id="Phobius"/>
    </source>
</evidence>
<sequence length="74" mass="8348">MGGVRFEWLRDWWFGIVLLILFVALLVAIGFGSQAWEADSVRCLQANGFLHNSGFMGMGHQCLSAHDYHEITGY</sequence>
<protein>
    <submittedName>
        <fullName evidence="2">Uncharacterized protein</fullName>
    </submittedName>
</protein>
<proteinExistence type="predicted"/>
<evidence type="ECO:0000313" key="2">
    <source>
        <dbReference type="EMBL" id="BCT75583.1"/>
    </source>
</evidence>
<feature type="transmembrane region" description="Helical" evidence="1">
    <location>
        <begin position="12"/>
        <end position="32"/>
    </location>
</feature>